<evidence type="ECO:0000256" key="1">
    <source>
        <dbReference type="SAM" id="MobiDB-lite"/>
    </source>
</evidence>
<name>A0A174A668_9CLOT</name>
<organism evidence="2 3">
    <name type="scientific">Clostridium disporicum</name>
    <dbReference type="NCBI Taxonomy" id="84024"/>
    <lineage>
        <taxon>Bacteria</taxon>
        <taxon>Bacillati</taxon>
        <taxon>Bacillota</taxon>
        <taxon>Clostridia</taxon>
        <taxon>Eubacteriales</taxon>
        <taxon>Clostridiaceae</taxon>
        <taxon>Clostridium</taxon>
    </lineage>
</organism>
<sequence length="171" mass="19324">MSKRKHKNRSDTRREGTSDNRNNANVNANTNSRPTYNNGPFGINPNQLLSSMFGNIDMNQINSLLQSMNTQGFDFNNLNLGNLMGNINNMGNESNIRNNSNDNNQYSSNNENVNTIDDDLNFTTNESFAGKGERNDENIQMLRAIRSIVGGERGRFIDRVITMYNDGIFDE</sequence>
<evidence type="ECO:0000313" key="2">
    <source>
        <dbReference type="EMBL" id="CUO22875.1"/>
    </source>
</evidence>
<feature type="region of interest" description="Disordered" evidence="1">
    <location>
        <begin position="95"/>
        <end position="118"/>
    </location>
</feature>
<feature type="compositionally biased region" description="Low complexity" evidence="1">
    <location>
        <begin position="95"/>
        <end position="114"/>
    </location>
</feature>
<feature type="region of interest" description="Disordered" evidence="1">
    <location>
        <begin position="1"/>
        <end position="39"/>
    </location>
</feature>
<reference evidence="2 3" key="1">
    <citation type="submission" date="2015-09" db="EMBL/GenBank/DDBJ databases">
        <authorList>
            <consortium name="Pathogen Informatics"/>
        </authorList>
    </citation>
    <scope>NUCLEOTIDE SEQUENCE [LARGE SCALE GENOMIC DNA]</scope>
    <source>
        <strain evidence="2 3">2789STDY5834855</strain>
    </source>
</reference>
<dbReference type="GeneID" id="83011223"/>
<feature type="compositionally biased region" description="Low complexity" evidence="1">
    <location>
        <begin position="19"/>
        <end position="33"/>
    </location>
</feature>
<dbReference type="EMBL" id="CYZV01000017">
    <property type="protein sequence ID" value="CUO22875.1"/>
    <property type="molecule type" value="Genomic_DNA"/>
</dbReference>
<protein>
    <submittedName>
        <fullName evidence="2">Uncharacterized protein</fullName>
    </submittedName>
</protein>
<feature type="compositionally biased region" description="Basic and acidic residues" evidence="1">
    <location>
        <begin position="9"/>
        <end position="18"/>
    </location>
</feature>
<dbReference type="Proteomes" id="UP000095558">
    <property type="component" value="Unassembled WGS sequence"/>
</dbReference>
<proteinExistence type="predicted"/>
<accession>A0A174A668</accession>
<dbReference type="RefSeq" id="WP_042396243.1">
    <property type="nucleotide sequence ID" value="NZ_CYYT01000005.1"/>
</dbReference>
<evidence type="ECO:0000313" key="3">
    <source>
        <dbReference type="Proteomes" id="UP000095558"/>
    </source>
</evidence>
<dbReference type="AlphaFoldDB" id="A0A174A668"/>
<gene>
    <name evidence="2" type="ORF">ERS852470_01772</name>
</gene>